<comment type="caution">
    <text evidence="1">The sequence shown here is derived from an EMBL/GenBank/DDBJ whole genome shotgun (WGS) entry which is preliminary data.</text>
</comment>
<gene>
    <name evidence="1" type="ORF">UX60_C0027G0005</name>
</gene>
<dbReference type="EMBL" id="LCMV01000027">
    <property type="protein sequence ID" value="KKU43393.1"/>
    <property type="molecule type" value="Genomic_DNA"/>
</dbReference>
<protein>
    <submittedName>
        <fullName evidence="1">Uncharacterized protein</fullName>
    </submittedName>
</protein>
<dbReference type="Proteomes" id="UP000034487">
    <property type="component" value="Unassembled WGS sequence"/>
</dbReference>
<sequence length="63" mass="6793">MKKNEIGISEAATIAKYLFDELKVDVKTNPEGADAVLDAAARLAQQRQNTGSGTRFPSSSKPR</sequence>
<dbReference type="AlphaFoldDB" id="A0A0G1SMV9"/>
<organism evidence="1 2">
    <name type="scientific">Berkelbacteria bacterium GW2011_GWA2_46_7</name>
    <dbReference type="NCBI Taxonomy" id="1618335"/>
    <lineage>
        <taxon>Bacteria</taxon>
        <taxon>Candidatus Berkelbacteria</taxon>
    </lineage>
</organism>
<name>A0A0G1SMV9_9BACT</name>
<reference evidence="1 2" key="1">
    <citation type="journal article" date="2015" name="Nature">
        <title>rRNA introns, odd ribosomes, and small enigmatic genomes across a large radiation of phyla.</title>
        <authorList>
            <person name="Brown C.T."/>
            <person name="Hug L.A."/>
            <person name="Thomas B.C."/>
            <person name="Sharon I."/>
            <person name="Castelle C.J."/>
            <person name="Singh A."/>
            <person name="Wilkins M.J."/>
            <person name="Williams K.H."/>
            <person name="Banfield J.F."/>
        </authorList>
    </citation>
    <scope>NUCLEOTIDE SEQUENCE [LARGE SCALE GENOMIC DNA]</scope>
</reference>
<evidence type="ECO:0000313" key="1">
    <source>
        <dbReference type="EMBL" id="KKU43393.1"/>
    </source>
</evidence>
<proteinExistence type="predicted"/>
<evidence type="ECO:0000313" key="2">
    <source>
        <dbReference type="Proteomes" id="UP000034487"/>
    </source>
</evidence>
<accession>A0A0G1SMV9</accession>